<dbReference type="EC" id="4.1.3.38" evidence="8 10"/>
<organism evidence="11 12">
    <name type="scientific">Acinetobacter qingfengensis</name>
    <dbReference type="NCBI Taxonomy" id="1262585"/>
    <lineage>
        <taxon>Bacteria</taxon>
        <taxon>Pseudomonadati</taxon>
        <taxon>Pseudomonadota</taxon>
        <taxon>Gammaproteobacteria</taxon>
        <taxon>Moraxellales</taxon>
        <taxon>Moraxellaceae</taxon>
        <taxon>Acinetobacter</taxon>
    </lineage>
</organism>
<dbReference type="RefSeq" id="WP_070068964.1">
    <property type="nucleotide sequence ID" value="NZ_MKKK01000006.1"/>
</dbReference>
<keyword evidence="4" id="KW-0663">Pyridoxal phosphate</keyword>
<keyword evidence="12" id="KW-1185">Reference proteome</keyword>
<dbReference type="GO" id="GO:0030170">
    <property type="term" value="F:pyridoxal phosphate binding"/>
    <property type="evidence" value="ECO:0007669"/>
    <property type="project" value="InterPro"/>
</dbReference>
<comment type="pathway">
    <text evidence="7">Cofactor biosynthesis; tetrahydrofolate biosynthesis; 4-aminobenzoate from chorismate: step 2/2.</text>
</comment>
<evidence type="ECO:0000256" key="10">
    <source>
        <dbReference type="NCBIfam" id="TIGR03461"/>
    </source>
</evidence>
<accession>A0A1E7REN7</accession>
<proteinExistence type="inferred from homology"/>
<dbReference type="Proteomes" id="UP000185895">
    <property type="component" value="Unassembled WGS sequence"/>
</dbReference>
<comment type="caution">
    <text evidence="11">The sequence shown here is derived from an EMBL/GenBank/DDBJ whole genome shotgun (WGS) entry which is preliminary data.</text>
</comment>
<comment type="similarity">
    <text evidence="2">Belongs to the class-IV pyridoxal-phosphate-dependent aminotransferase family.</text>
</comment>
<evidence type="ECO:0000256" key="6">
    <source>
        <dbReference type="ARBA" id="ARBA00023239"/>
    </source>
</evidence>
<evidence type="ECO:0000256" key="2">
    <source>
        <dbReference type="ARBA" id="ARBA00009320"/>
    </source>
</evidence>
<dbReference type="PANTHER" id="PTHR42743:SF13">
    <property type="entry name" value="P-LOOP CONTAINING NUCLEOSIDE TRIPHOSPHATE HYDROLASE PROTEIN"/>
    <property type="match status" value="1"/>
</dbReference>
<comment type="catalytic activity">
    <reaction evidence="9">
        <text>4-amino-4-deoxychorismate = 4-aminobenzoate + pyruvate + H(+)</text>
        <dbReference type="Rhea" id="RHEA:16201"/>
        <dbReference type="ChEBI" id="CHEBI:15361"/>
        <dbReference type="ChEBI" id="CHEBI:15378"/>
        <dbReference type="ChEBI" id="CHEBI:17836"/>
        <dbReference type="ChEBI" id="CHEBI:58406"/>
        <dbReference type="EC" id="4.1.3.38"/>
    </reaction>
</comment>
<dbReference type="AlphaFoldDB" id="A0A1E7REN7"/>
<dbReference type="InterPro" id="IPR043132">
    <property type="entry name" value="BCAT-like_C"/>
</dbReference>
<dbReference type="GO" id="GO:0008696">
    <property type="term" value="F:4-amino-4-deoxychorismate lyase activity"/>
    <property type="evidence" value="ECO:0007669"/>
    <property type="project" value="UniProtKB-UniRule"/>
</dbReference>
<dbReference type="InterPro" id="IPR050571">
    <property type="entry name" value="Class-IV_PLP-Dep_Aminotrnsfr"/>
</dbReference>
<dbReference type="Pfam" id="PF01063">
    <property type="entry name" value="Aminotran_4"/>
    <property type="match status" value="1"/>
</dbReference>
<dbReference type="OrthoDB" id="9805628at2"/>
<evidence type="ECO:0000313" key="12">
    <source>
        <dbReference type="Proteomes" id="UP000185895"/>
    </source>
</evidence>
<gene>
    <name evidence="11" type="ORF">BJI46_09105</name>
</gene>
<dbReference type="InterPro" id="IPR036038">
    <property type="entry name" value="Aminotransferase-like"/>
</dbReference>
<evidence type="ECO:0000256" key="1">
    <source>
        <dbReference type="ARBA" id="ARBA00001933"/>
    </source>
</evidence>
<reference evidence="11 12" key="1">
    <citation type="submission" date="2016-09" db="EMBL/GenBank/DDBJ databases">
        <authorList>
            <person name="Capua I."/>
            <person name="De Benedictis P."/>
            <person name="Joannis T."/>
            <person name="Lombin L.H."/>
            <person name="Cattoli G."/>
        </authorList>
    </citation>
    <scope>NUCLEOTIDE SEQUENCE [LARGE SCALE GENOMIC DNA]</scope>
    <source>
        <strain evidence="11 12">ANC 4671</strain>
    </source>
</reference>
<dbReference type="Gene3D" id="3.20.10.10">
    <property type="entry name" value="D-amino Acid Aminotransferase, subunit A, domain 2"/>
    <property type="match status" value="1"/>
</dbReference>
<evidence type="ECO:0000256" key="7">
    <source>
        <dbReference type="ARBA" id="ARBA00035633"/>
    </source>
</evidence>
<dbReference type="SUPFAM" id="SSF56752">
    <property type="entry name" value="D-aminoacid aminotransferase-like PLP-dependent enzymes"/>
    <property type="match status" value="1"/>
</dbReference>
<dbReference type="InterPro" id="IPR043131">
    <property type="entry name" value="BCAT-like_N"/>
</dbReference>
<evidence type="ECO:0000313" key="11">
    <source>
        <dbReference type="EMBL" id="OEY97625.1"/>
    </source>
</evidence>
<protein>
    <recommendedName>
        <fullName evidence="8 10">Aminodeoxychorismate lyase</fullName>
        <ecNumber evidence="8 10">4.1.3.38</ecNumber>
    </recommendedName>
</protein>
<dbReference type="Gene3D" id="3.30.470.10">
    <property type="match status" value="1"/>
</dbReference>
<keyword evidence="6 11" id="KW-0456">Lyase</keyword>
<dbReference type="NCBIfam" id="TIGR03461">
    <property type="entry name" value="pabC_Proteo"/>
    <property type="match status" value="1"/>
</dbReference>
<evidence type="ECO:0000256" key="9">
    <source>
        <dbReference type="ARBA" id="ARBA00049529"/>
    </source>
</evidence>
<dbReference type="PANTHER" id="PTHR42743">
    <property type="entry name" value="AMINO-ACID AMINOTRANSFERASE"/>
    <property type="match status" value="1"/>
</dbReference>
<keyword evidence="5" id="KW-0289">Folate biosynthesis</keyword>
<dbReference type="InterPro" id="IPR017824">
    <property type="entry name" value="Aminodeoxychorismate_lyase_IV"/>
</dbReference>
<evidence type="ECO:0000256" key="8">
    <source>
        <dbReference type="ARBA" id="ARBA00035676"/>
    </source>
</evidence>
<dbReference type="EMBL" id="MKKK01000006">
    <property type="protein sequence ID" value="OEY97625.1"/>
    <property type="molecule type" value="Genomic_DNA"/>
</dbReference>
<dbReference type="GO" id="GO:0046656">
    <property type="term" value="P:folic acid biosynthetic process"/>
    <property type="evidence" value="ECO:0007669"/>
    <property type="project" value="UniProtKB-KW"/>
</dbReference>
<dbReference type="GO" id="GO:0008153">
    <property type="term" value="P:4-aminobenzoate biosynthetic process"/>
    <property type="evidence" value="ECO:0007669"/>
    <property type="project" value="UniProtKB-UniRule"/>
</dbReference>
<evidence type="ECO:0000256" key="4">
    <source>
        <dbReference type="ARBA" id="ARBA00022898"/>
    </source>
</evidence>
<dbReference type="STRING" id="1262585.BJI46_09105"/>
<comment type="subunit">
    <text evidence="3">Homodimer.</text>
</comment>
<comment type="cofactor">
    <cofactor evidence="1">
        <name>pyridoxal 5'-phosphate</name>
        <dbReference type="ChEBI" id="CHEBI:597326"/>
    </cofactor>
</comment>
<sequence length="277" mass="31991">MLYQKNANLITTQVVSVEDRAFQYGDGCFTTIRFRHGEILLWNRHLQRFEQSRQQLDLNLDLSRLIQEKDIFLGHLNQQKYTDGVIKILLSRGVGPRGYALPEQPVDVYFYFYPDHNVAMESPKVLSRVGILKDTLGTVMPQLVGIKSLNRLEQIVLKRQAMQYCWDEGLCLNQQQQLIEAISSNCFIFIDGQWCTPTLENAGIDGTMRQEILTRMHDYQIPCQIRMISLVDLQQIDAAFLCNALHPMQIIAQLEQRLLAQHPCHNLFTTLQLAELV</sequence>
<dbReference type="InterPro" id="IPR001544">
    <property type="entry name" value="Aminotrans_IV"/>
</dbReference>
<name>A0A1E7REN7_9GAMM</name>
<evidence type="ECO:0000256" key="5">
    <source>
        <dbReference type="ARBA" id="ARBA00022909"/>
    </source>
</evidence>
<evidence type="ECO:0000256" key="3">
    <source>
        <dbReference type="ARBA" id="ARBA00011738"/>
    </source>
</evidence>